<proteinExistence type="predicted"/>
<protein>
    <submittedName>
        <fullName evidence="1">FMN-binding protein</fullName>
    </submittedName>
</protein>
<dbReference type="AlphaFoldDB" id="A0AAU9QYM8"/>
<gene>
    <name evidence="1" type="ORF">LDD865_0144</name>
</gene>
<sequence>MLEESTTLTQNFLEVISDPQPVTIVSYQASPAHVVNTWSSYIKVVDDSTFLVPAAGMRSIEADIAAQNSQLILTFGSMKFEGTEGPGRGYHVYANGEFVEAGEYFDLMKADLPWLRKVLVVHVQEVKQKI</sequence>
<evidence type="ECO:0000313" key="1">
    <source>
        <dbReference type="EMBL" id="CAH1705308.1"/>
    </source>
</evidence>
<dbReference type="Gene3D" id="2.30.110.10">
    <property type="entry name" value="Electron Transport, Fmn-binding Protein, Chain A"/>
    <property type="match status" value="1"/>
</dbReference>
<dbReference type="Proteomes" id="UP001295440">
    <property type="component" value="Chromosome"/>
</dbReference>
<organism evidence="1 2">
    <name type="scientific">Lactobacillus delbrueckii subsp. delbrueckii</name>
    <dbReference type="NCBI Taxonomy" id="83684"/>
    <lineage>
        <taxon>Bacteria</taxon>
        <taxon>Bacillati</taxon>
        <taxon>Bacillota</taxon>
        <taxon>Bacilli</taxon>
        <taxon>Lactobacillales</taxon>
        <taxon>Lactobacillaceae</taxon>
        <taxon>Lactobacillus</taxon>
    </lineage>
</organism>
<dbReference type="SUPFAM" id="SSF50475">
    <property type="entry name" value="FMN-binding split barrel"/>
    <property type="match status" value="1"/>
</dbReference>
<reference evidence="1" key="1">
    <citation type="submission" date="2022-02" db="EMBL/GenBank/DDBJ databases">
        <authorList>
            <person name="Deutsch MARIE S."/>
        </authorList>
    </citation>
    <scope>NUCLEOTIDE SEQUENCE</scope>
    <source>
        <strain evidence="1">CIRM-BIA865</strain>
    </source>
</reference>
<dbReference type="InterPro" id="IPR012349">
    <property type="entry name" value="Split_barrel_FMN-bd"/>
</dbReference>
<accession>A0AAU9QYM8</accession>
<evidence type="ECO:0000313" key="2">
    <source>
        <dbReference type="Proteomes" id="UP001295440"/>
    </source>
</evidence>
<name>A0AAU9QYM8_9LACO</name>
<dbReference type="EMBL" id="OV915080">
    <property type="protein sequence ID" value="CAH1705308.1"/>
    <property type="molecule type" value="Genomic_DNA"/>
</dbReference>
<dbReference type="RefSeq" id="WP_035184948.1">
    <property type="nucleotide sequence ID" value="NZ_OV915080.1"/>
</dbReference>